<dbReference type="OrthoDB" id="4480814at2759"/>
<dbReference type="RefSeq" id="XP_025485810.1">
    <property type="nucleotide sequence ID" value="XM_025639745.1"/>
</dbReference>
<keyword evidence="1" id="KW-0812">Transmembrane</keyword>
<dbReference type="VEuPathDB" id="FungiDB:BO82DRAFT_409808"/>
<dbReference type="PANTHER" id="PTHR28019">
    <property type="entry name" value="CELL MEMBRANE PROTEIN YLR413W-RELATED"/>
    <property type="match status" value="1"/>
</dbReference>
<sequence>MSVPGRIIGTWLPYALSVVSLICMVFVAVGCTSPAAPASKLYFMKARDCDVESDAADTIAAAASTVNKTLTEAVDTTLGNAKSNLPDFYLVGLWSYCNGTYSGNTSVIHNCTSPSPSFWFDFASVLGLESSWVSKIFPTALQDAIQYYHRFTQWAITAYLIALISTGLVLLSGLTAVASRWASLVTSFFAMVAMFASFGATLTACLIYATLVGGLKAASVTLGITATLGWRLVAVNATATLCAVAAGVGWLCSVCCCAGHRKKSDRQVSNPVNPVSPLESSALIETTSTSGWRSDNLAISGEKGLDEQHLSQYRPYLQPSASTFTEE</sequence>
<evidence type="ECO:0000313" key="2">
    <source>
        <dbReference type="EMBL" id="PYH75610.1"/>
    </source>
</evidence>
<proteinExistence type="predicted"/>
<dbReference type="GO" id="GO:0051285">
    <property type="term" value="C:cell cortex of cell tip"/>
    <property type="evidence" value="ECO:0007669"/>
    <property type="project" value="TreeGrafter"/>
</dbReference>
<dbReference type="PROSITE" id="PS51257">
    <property type="entry name" value="PROKAR_LIPOPROTEIN"/>
    <property type="match status" value="1"/>
</dbReference>
<feature type="transmembrane region" description="Helical" evidence="1">
    <location>
        <begin position="12"/>
        <end position="36"/>
    </location>
</feature>
<organism evidence="2 3">
    <name type="scientific">Aspergillus uvarum CBS 121591</name>
    <dbReference type="NCBI Taxonomy" id="1448315"/>
    <lineage>
        <taxon>Eukaryota</taxon>
        <taxon>Fungi</taxon>
        <taxon>Dikarya</taxon>
        <taxon>Ascomycota</taxon>
        <taxon>Pezizomycotina</taxon>
        <taxon>Eurotiomycetes</taxon>
        <taxon>Eurotiomycetidae</taxon>
        <taxon>Eurotiales</taxon>
        <taxon>Aspergillaceae</taxon>
        <taxon>Aspergillus</taxon>
        <taxon>Aspergillus subgen. Circumdati</taxon>
    </lineage>
</organism>
<dbReference type="GeneID" id="37142487"/>
<gene>
    <name evidence="2" type="ORF">BO82DRAFT_409808</name>
</gene>
<evidence type="ECO:0000256" key="1">
    <source>
        <dbReference type="SAM" id="Phobius"/>
    </source>
</evidence>
<feature type="transmembrane region" description="Helical" evidence="1">
    <location>
        <begin position="188"/>
        <end position="211"/>
    </location>
</feature>
<reference evidence="2 3" key="1">
    <citation type="submission" date="2016-12" db="EMBL/GenBank/DDBJ databases">
        <title>The genomes of Aspergillus section Nigri reveals drivers in fungal speciation.</title>
        <authorList>
            <consortium name="DOE Joint Genome Institute"/>
            <person name="Vesth T.C."/>
            <person name="Nybo J."/>
            <person name="Theobald S."/>
            <person name="Brandl J."/>
            <person name="Frisvad J.C."/>
            <person name="Nielsen K.F."/>
            <person name="Lyhne E.K."/>
            <person name="Kogle M.E."/>
            <person name="Kuo A."/>
            <person name="Riley R."/>
            <person name="Clum A."/>
            <person name="Nolan M."/>
            <person name="Lipzen A."/>
            <person name="Salamov A."/>
            <person name="Henrissat B."/>
            <person name="Wiebenga A."/>
            <person name="De Vries R.P."/>
            <person name="Grigoriev I.V."/>
            <person name="Mortensen U.H."/>
            <person name="Andersen M.R."/>
            <person name="Baker S.E."/>
        </authorList>
    </citation>
    <scope>NUCLEOTIDE SEQUENCE [LARGE SCALE GENOMIC DNA]</scope>
    <source>
        <strain evidence="2 3">CBS 121591</strain>
    </source>
</reference>
<keyword evidence="3" id="KW-1185">Reference proteome</keyword>
<keyword evidence="1" id="KW-1133">Transmembrane helix</keyword>
<feature type="transmembrane region" description="Helical" evidence="1">
    <location>
        <begin position="156"/>
        <end position="182"/>
    </location>
</feature>
<evidence type="ECO:0000313" key="3">
    <source>
        <dbReference type="Proteomes" id="UP000248340"/>
    </source>
</evidence>
<name>A0A319BW75_9EURO</name>
<feature type="transmembrane region" description="Helical" evidence="1">
    <location>
        <begin position="232"/>
        <end position="251"/>
    </location>
</feature>
<dbReference type="GO" id="GO:0031505">
    <property type="term" value="P:fungal-type cell wall organization"/>
    <property type="evidence" value="ECO:0007669"/>
    <property type="project" value="TreeGrafter"/>
</dbReference>
<dbReference type="AlphaFoldDB" id="A0A319BW75"/>
<dbReference type="InterPro" id="IPR009571">
    <property type="entry name" value="SUR7/Rim9-like_fungi"/>
</dbReference>
<dbReference type="Proteomes" id="UP000248340">
    <property type="component" value="Unassembled WGS sequence"/>
</dbReference>
<dbReference type="GO" id="GO:0005886">
    <property type="term" value="C:plasma membrane"/>
    <property type="evidence" value="ECO:0007669"/>
    <property type="project" value="InterPro"/>
</dbReference>
<accession>A0A319BW75</accession>
<dbReference type="Pfam" id="PF06687">
    <property type="entry name" value="SUR7"/>
    <property type="match status" value="1"/>
</dbReference>
<dbReference type="InterPro" id="IPR052413">
    <property type="entry name" value="SUR7_domain"/>
</dbReference>
<dbReference type="PANTHER" id="PTHR28019:SF3">
    <property type="entry name" value="INTEGRAL MEMBRANE PROTEIN (AFU_ORTHOLOGUE AFUA_6G07470)"/>
    <property type="match status" value="1"/>
</dbReference>
<evidence type="ECO:0008006" key="4">
    <source>
        <dbReference type="Google" id="ProtNLM"/>
    </source>
</evidence>
<protein>
    <recommendedName>
        <fullName evidence="4">Integral membrane protein</fullName>
    </recommendedName>
</protein>
<keyword evidence="1" id="KW-0472">Membrane</keyword>
<dbReference type="EMBL" id="KZ821783">
    <property type="protein sequence ID" value="PYH75610.1"/>
    <property type="molecule type" value="Genomic_DNA"/>
</dbReference>